<dbReference type="Proteomes" id="UP000024376">
    <property type="component" value="Unassembled WGS sequence"/>
</dbReference>
<dbReference type="AlphaFoldDB" id="A0A024RXI0"/>
<accession>A0A024RXI0</accession>
<dbReference type="KEGG" id="trr:M419DRAFT_39046"/>
<dbReference type="EMBL" id="KI911167">
    <property type="protein sequence ID" value="ETR97788.1"/>
    <property type="molecule type" value="Genomic_DNA"/>
</dbReference>
<evidence type="ECO:0000313" key="1">
    <source>
        <dbReference type="EMBL" id="ETR97788.1"/>
    </source>
</evidence>
<evidence type="ECO:0000313" key="2">
    <source>
        <dbReference type="Proteomes" id="UP000024376"/>
    </source>
</evidence>
<proteinExistence type="predicted"/>
<gene>
    <name evidence="1" type="ORF">M419DRAFT_39046</name>
</gene>
<protein>
    <submittedName>
        <fullName evidence="1">Uncharacterized protein</fullName>
    </submittedName>
</protein>
<name>A0A024RXI0_HYPJR</name>
<sequence length="210" mass="24138">MDETVNSWSGLQVIRLPLPNVLQKPPTKTDTVFTRAQLLNIKQLRILHRDVDTSDPQRGLRWCGLWIQHHDGTTDTLGLWDDFLTKNARIIYDAETDGRLARIAFQLRRRLPGEGKPGGQYEYIVNIAAKVVPHDYPEIPEDIENFQYKDCSESYTIPNGDRVVEFKTCASQPPLVWYFTELADYLDGSPQEPVSHILRRHNGVKVLQVE</sequence>
<organism evidence="1 2">
    <name type="scientific">Hypocrea jecorina (strain ATCC 56765 / BCRC 32924 / NRRL 11460 / Rut C-30)</name>
    <name type="common">Trichoderma reesei</name>
    <dbReference type="NCBI Taxonomy" id="1344414"/>
    <lineage>
        <taxon>Eukaryota</taxon>
        <taxon>Fungi</taxon>
        <taxon>Dikarya</taxon>
        <taxon>Ascomycota</taxon>
        <taxon>Pezizomycotina</taxon>
        <taxon>Sordariomycetes</taxon>
        <taxon>Hypocreomycetidae</taxon>
        <taxon>Hypocreales</taxon>
        <taxon>Hypocreaceae</taxon>
        <taxon>Trichoderma</taxon>
    </lineage>
</organism>
<reference evidence="2" key="1">
    <citation type="journal article" date="2013" name="Ind. Biotechnol.">
        <title>Comparative genomics analysis of Trichoderma reesei strains.</title>
        <authorList>
            <person name="Koike H."/>
            <person name="Aerts A."/>
            <person name="LaButti K."/>
            <person name="Grigoriev I.V."/>
            <person name="Baker S.E."/>
        </authorList>
    </citation>
    <scope>NUCLEOTIDE SEQUENCE [LARGE SCALE GENOMIC DNA]</scope>
    <source>
        <strain evidence="2">ATCC 56765 / BCRC 32924 / NRRL 11460 / Rut C-30</strain>
    </source>
</reference>
<dbReference type="HOGENOM" id="CLU_1326534_0_0_1"/>